<keyword evidence="3" id="KW-1185">Reference proteome</keyword>
<reference evidence="2" key="1">
    <citation type="journal article" date="2020" name="Stud. Mycol.">
        <title>101 Dothideomycetes genomes: a test case for predicting lifestyles and emergence of pathogens.</title>
        <authorList>
            <person name="Haridas S."/>
            <person name="Albert R."/>
            <person name="Binder M."/>
            <person name="Bloem J."/>
            <person name="Labutti K."/>
            <person name="Salamov A."/>
            <person name="Andreopoulos B."/>
            <person name="Baker S."/>
            <person name="Barry K."/>
            <person name="Bills G."/>
            <person name="Bluhm B."/>
            <person name="Cannon C."/>
            <person name="Castanera R."/>
            <person name="Culley D."/>
            <person name="Daum C."/>
            <person name="Ezra D."/>
            <person name="Gonzalez J."/>
            <person name="Henrissat B."/>
            <person name="Kuo A."/>
            <person name="Liang C."/>
            <person name="Lipzen A."/>
            <person name="Lutzoni F."/>
            <person name="Magnuson J."/>
            <person name="Mondo S."/>
            <person name="Nolan M."/>
            <person name="Ohm R."/>
            <person name="Pangilinan J."/>
            <person name="Park H.-J."/>
            <person name="Ramirez L."/>
            <person name="Alfaro M."/>
            <person name="Sun H."/>
            <person name="Tritt A."/>
            <person name="Yoshinaga Y."/>
            <person name="Zwiers L.-H."/>
            <person name="Turgeon B."/>
            <person name="Goodwin S."/>
            <person name="Spatafora J."/>
            <person name="Crous P."/>
            <person name="Grigoriev I."/>
        </authorList>
    </citation>
    <scope>NUCLEOTIDE SEQUENCE</scope>
    <source>
        <strain evidence="2">CBS 480.64</strain>
    </source>
</reference>
<sequence length="76" mass="8362">MRKTWNATHWCKQLPPSDSSMKLSSPRRPHPAAFRNFSRVERSFKSHLLDSSIAASACAGHLHSKSAIPPTLPAAP</sequence>
<feature type="region of interest" description="Disordered" evidence="1">
    <location>
        <begin position="1"/>
        <end position="31"/>
    </location>
</feature>
<name>A0A6A7C2C9_9PEZI</name>
<evidence type="ECO:0000313" key="2">
    <source>
        <dbReference type="EMBL" id="KAF2860858.1"/>
    </source>
</evidence>
<dbReference type="Proteomes" id="UP000799421">
    <property type="component" value="Unassembled WGS sequence"/>
</dbReference>
<evidence type="ECO:0000256" key="1">
    <source>
        <dbReference type="SAM" id="MobiDB-lite"/>
    </source>
</evidence>
<organism evidence="2 3">
    <name type="scientific">Piedraia hortae CBS 480.64</name>
    <dbReference type="NCBI Taxonomy" id="1314780"/>
    <lineage>
        <taxon>Eukaryota</taxon>
        <taxon>Fungi</taxon>
        <taxon>Dikarya</taxon>
        <taxon>Ascomycota</taxon>
        <taxon>Pezizomycotina</taxon>
        <taxon>Dothideomycetes</taxon>
        <taxon>Dothideomycetidae</taxon>
        <taxon>Capnodiales</taxon>
        <taxon>Piedraiaceae</taxon>
        <taxon>Piedraia</taxon>
    </lineage>
</organism>
<gene>
    <name evidence="2" type="ORF">K470DRAFT_58071</name>
</gene>
<proteinExistence type="predicted"/>
<protein>
    <submittedName>
        <fullName evidence="2">Uncharacterized protein</fullName>
    </submittedName>
</protein>
<evidence type="ECO:0000313" key="3">
    <source>
        <dbReference type="Proteomes" id="UP000799421"/>
    </source>
</evidence>
<dbReference type="AlphaFoldDB" id="A0A6A7C2C9"/>
<accession>A0A6A7C2C9</accession>
<dbReference type="EMBL" id="MU005977">
    <property type="protein sequence ID" value="KAF2860858.1"/>
    <property type="molecule type" value="Genomic_DNA"/>
</dbReference>